<dbReference type="SUPFAM" id="SSF52540">
    <property type="entry name" value="P-loop containing nucleoside triphosphate hydrolases"/>
    <property type="match status" value="1"/>
</dbReference>
<accession>A0ABW1X3F3</accession>
<dbReference type="InterPro" id="IPR027417">
    <property type="entry name" value="P-loop_NTPase"/>
</dbReference>
<reference evidence="2" key="1">
    <citation type="journal article" date="2019" name="Int. J. Syst. Evol. Microbiol.">
        <title>The Global Catalogue of Microorganisms (GCM) 10K type strain sequencing project: providing services to taxonomists for standard genome sequencing and annotation.</title>
        <authorList>
            <consortium name="The Broad Institute Genomics Platform"/>
            <consortium name="The Broad Institute Genome Sequencing Center for Infectious Disease"/>
            <person name="Wu L."/>
            <person name="Ma J."/>
        </authorList>
    </citation>
    <scope>NUCLEOTIDE SEQUENCE [LARGE SCALE GENOMIC DNA]</scope>
    <source>
        <strain evidence="2">CGMCC 1.15277</strain>
    </source>
</reference>
<dbReference type="RefSeq" id="WP_343886704.1">
    <property type="nucleotide sequence ID" value="NZ_BAAAKI010000019.1"/>
</dbReference>
<proteinExistence type="predicted"/>
<dbReference type="Pfam" id="PF13671">
    <property type="entry name" value="AAA_33"/>
    <property type="match status" value="1"/>
</dbReference>
<dbReference type="PANTHER" id="PTHR37807">
    <property type="entry name" value="OS07G0160300 PROTEIN"/>
    <property type="match status" value="1"/>
</dbReference>
<keyword evidence="2" id="KW-1185">Reference proteome</keyword>
<gene>
    <name evidence="1" type="ORF">ACFP57_12405</name>
</gene>
<dbReference type="Gene3D" id="3.40.50.300">
    <property type="entry name" value="P-loop containing nucleotide triphosphate hydrolases"/>
    <property type="match status" value="1"/>
</dbReference>
<evidence type="ECO:0000313" key="2">
    <source>
        <dbReference type="Proteomes" id="UP001596266"/>
    </source>
</evidence>
<evidence type="ECO:0000313" key="1">
    <source>
        <dbReference type="EMBL" id="MFC6397777.1"/>
    </source>
</evidence>
<name>A0ABW1X3F3_9ACTN</name>
<sequence length="162" mass="17335">MAGRPGTGKTTLAKGLAGATGACYLRVDAVETALLRAGNDVGPEGYFVVHELAASNLLVGTPVVVDAVNPVPEARQGWQETAARSDARLVVLETSLRDEAEHRRRVETRAADIPGHRVPTWEEVQDDGWVQWDVLRDEPRTLIDTSNAEAALTSAKAALQAS</sequence>
<comment type="caution">
    <text evidence="1">The sequence shown here is derived from an EMBL/GenBank/DDBJ whole genome shotgun (WGS) entry which is preliminary data.</text>
</comment>
<dbReference type="EMBL" id="JBHSUA010000022">
    <property type="protein sequence ID" value="MFC6397777.1"/>
    <property type="molecule type" value="Genomic_DNA"/>
</dbReference>
<organism evidence="1 2">
    <name type="scientific">Luteococcus sanguinis</name>
    <dbReference type="NCBI Taxonomy" id="174038"/>
    <lineage>
        <taxon>Bacteria</taxon>
        <taxon>Bacillati</taxon>
        <taxon>Actinomycetota</taxon>
        <taxon>Actinomycetes</taxon>
        <taxon>Propionibacteriales</taxon>
        <taxon>Propionibacteriaceae</taxon>
        <taxon>Luteococcus</taxon>
    </lineage>
</organism>
<dbReference type="PANTHER" id="PTHR37807:SF3">
    <property type="entry name" value="OS07G0160300 PROTEIN"/>
    <property type="match status" value="1"/>
</dbReference>
<dbReference type="Proteomes" id="UP001596266">
    <property type="component" value="Unassembled WGS sequence"/>
</dbReference>
<protein>
    <submittedName>
        <fullName evidence="1">AAA family ATPase</fullName>
    </submittedName>
</protein>